<proteinExistence type="predicted"/>
<dbReference type="RefSeq" id="WP_184619221.1">
    <property type="nucleotide sequence ID" value="NZ_JACHEX010000002.1"/>
</dbReference>
<dbReference type="Pfam" id="PF09527">
    <property type="entry name" value="ATPase_gene1"/>
    <property type="match status" value="1"/>
</dbReference>
<evidence type="ECO:0000313" key="2">
    <source>
        <dbReference type="EMBL" id="MBB6062558.1"/>
    </source>
</evidence>
<keyword evidence="1" id="KW-0812">Transmembrane</keyword>
<evidence type="ECO:0000256" key="1">
    <source>
        <dbReference type="SAM" id="Phobius"/>
    </source>
</evidence>
<accession>A0A841GSH0</accession>
<evidence type="ECO:0000313" key="3">
    <source>
        <dbReference type="Proteomes" id="UP000555828"/>
    </source>
</evidence>
<sequence length="83" mass="9620">MKKDNVIKELNKLNLLTLFGATVIGNIVVGYFIGKWLDKIFEKDKLFVIIFLFFGAISGIYNAIRQLLKEVEKVDKNERRKNS</sequence>
<protein>
    <submittedName>
        <fullName evidence="2">F0F1-type ATP synthase assembly protein I</fullName>
    </submittedName>
</protein>
<reference evidence="2 3" key="1">
    <citation type="submission" date="2020-08" db="EMBL/GenBank/DDBJ databases">
        <title>Genomic Encyclopedia of Type Strains, Phase IV (KMG-IV): sequencing the most valuable type-strain genomes for metagenomic binning, comparative biology and taxonomic classification.</title>
        <authorList>
            <person name="Goeker M."/>
        </authorList>
    </citation>
    <scope>NUCLEOTIDE SEQUENCE [LARGE SCALE GENOMIC DNA]</scope>
    <source>
        <strain evidence="2 3">DSM 13481</strain>
    </source>
</reference>
<feature type="transmembrane region" description="Helical" evidence="1">
    <location>
        <begin position="46"/>
        <end position="64"/>
    </location>
</feature>
<gene>
    <name evidence="2" type="ORF">HNP65_000996</name>
</gene>
<name>A0A841GSH0_9BACT</name>
<keyword evidence="3" id="KW-1185">Reference proteome</keyword>
<organism evidence="2 3">
    <name type="scientific">Thermosipho japonicus</name>
    <dbReference type="NCBI Taxonomy" id="90323"/>
    <lineage>
        <taxon>Bacteria</taxon>
        <taxon>Thermotogati</taxon>
        <taxon>Thermotogota</taxon>
        <taxon>Thermotogae</taxon>
        <taxon>Thermotogales</taxon>
        <taxon>Fervidobacteriaceae</taxon>
        <taxon>Thermosipho</taxon>
    </lineage>
</organism>
<dbReference type="Proteomes" id="UP000555828">
    <property type="component" value="Unassembled WGS sequence"/>
</dbReference>
<dbReference type="AlphaFoldDB" id="A0A841GSH0"/>
<feature type="transmembrane region" description="Helical" evidence="1">
    <location>
        <begin position="12"/>
        <end position="34"/>
    </location>
</feature>
<dbReference type="InterPro" id="IPR032820">
    <property type="entry name" value="ATPase_put"/>
</dbReference>
<dbReference type="EMBL" id="JACHEX010000002">
    <property type="protein sequence ID" value="MBB6062558.1"/>
    <property type="molecule type" value="Genomic_DNA"/>
</dbReference>
<keyword evidence="1" id="KW-1133">Transmembrane helix</keyword>
<keyword evidence="1" id="KW-0472">Membrane</keyword>
<comment type="caution">
    <text evidence="2">The sequence shown here is derived from an EMBL/GenBank/DDBJ whole genome shotgun (WGS) entry which is preliminary data.</text>
</comment>